<dbReference type="InterPro" id="IPR052594">
    <property type="entry name" value="J_domain-containing_protein"/>
</dbReference>
<dbReference type="SMART" id="SM00271">
    <property type="entry name" value="DnaJ"/>
    <property type="match status" value="1"/>
</dbReference>
<evidence type="ECO:0000313" key="4">
    <source>
        <dbReference type="Proteomes" id="UP001530400"/>
    </source>
</evidence>
<reference evidence="3 4" key="1">
    <citation type="submission" date="2024-10" db="EMBL/GenBank/DDBJ databases">
        <title>Updated reference genomes for cyclostephanoid diatoms.</title>
        <authorList>
            <person name="Roberts W.R."/>
            <person name="Alverson A.J."/>
        </authorList>
    </citation>
    <scope>NUCLEOTIDE SEQUENCE [LARGE SCALE GENOMIC DNA]</scope>
    <source>
        <strain evidence="3 4">AJA010-31</strain>
    </source>
</reference>
<feature type="region of interest" description="Disordered" evidence="1">
    <location>
        <begin position="244"/>
        <end position="324"/>
    </location>
</feature>
<evidence type="ECO:0000256" key="1">
    <source>
        <dbReference type="SAM" id="MobiDB-lite"/>
    </source>
</evidence>
<keyword evidence="4" id="KW-1185">Reference proteome</keyword>
<feature type="region of interest" description="Disordered" evidence="1">
    <location>
        <begin position="344"/>
        <end position="374"/>
    </location>
</feature>
<comment type="caution">
    <text evidence="3">The sequence shown here is derived from an EMBL/GenBank/DDBJ whole genome shotgun (WGS) entry which is preliminary data.</text>
</comment>
<dbReference type="CDD" id="cd06257">
    <property type="entry name" value="DnaJ"/>
    <property type="match status" value="1"/>
</dbReference>
<protein>
    <recommendedName>
        <fullName evidence="2">J domain-containing protein</fullName>
    </recommendedName>
</protein>
<gene>
    <name evidence="3" type="ORF">ACHAWO_013527</name>
</gene>
<dbReference type="InterPro" id="IPR001623">
    <property type="entry name" value="DnaJ_domain"/>
</dbReference>
<feature type="compositionally biased region" description="Basic residues" evidence="1">
    <location>
        <begin position="247"/>
        <end position="257"/>
    </location>
</feature>
<evidence type="ECO:0000313" key="3">
    <source>
        <dbReference type="EMBL" id="KAL3772122.1"/>
    </source>
</evidence>
<dbReference type="AlphaFoldDB" id="A0ABD3N7X7"/>
<feature type="domain" description="J" evidence="2">
    <location>
        <begin position="66"/>
        <end position="137"/>
    </location>
</feature>
<dbReference type="PANTHER" id="PTHR44144">
    <property type="entry name" value="DNAJ HOMOLOG SUBFAMILY C MEMBER 9"/>
    <property type="match status" value="1"/>
</dbReference>
<proteinExistence type="predicted"/>
<dbReference type="InterPro" id="IPR036869">
    <property type="entry name" value="J_dom_sf"/>
</dbReference>
<name>A0ABD3N7X7_9STRA</name>
<feature type="compositionally biased region" description="Acidic residues" evidence="1">
    <location>
        <begin position="262"/>
        <end position="286"/>
    </location>
</feature>
<sequence>MFMCTLAVDTKQLVIIGLNYPNSDHFHLMVSYLRSNNWLLLWCLKFMARMSAATILSQAYGPSACLYTTVLCVPRDATPSQLRKAYYKKALQLHPDKLDPNLSPDQKEEAKLKFQAISLAYTILSDEEKRAEYDENGELYEDDDDMNTSGVDQWTSYFKNIFPTVTTADIDAFEVKYKCSEEEESDVLKYYTQFKGDLNKMIECVMLSTEADKERWVKDYIMPAVEAGNVRDYCDRLKKTMGSADKKSKKRGVGKTKSKLEEIEDMSDSDDAPCAEIVDEEMEDVTNNDAQRKSKGSSTKTSPKKKTATKKAAPPAKKNSQDDLIAAIRGKAVARRQEGFDSMMAGLEQRYGGASKKNGKKTKSHHEDIDDEEFEKIQAKMMKNRKKK</sequence>
<dbReference type="PROSITE" id="PS50076">
    <property type="entry name" value="DNAJ_2"/>
    <property type="match status" value="1"/>
</dbReference>
<accession>A0ABD3N7X7</accession>
<dbReference type="Pfam" id="PF00226">
    <property type="entry name" value="DnaJ"/>
    <property type="match status" value="1"/>
</dbReference>
<dbReference type="SUPFAM" id="SSF46565">
    <property type="entry name" value="Chaperone J-domain"/>
    <property type="match status" value="1"/>
</dbReference>
<dbReference type="Gene3D" id="1.10.287.110">
    <property type="entry name" value="DnaJ domain"/>
    <property type="match status" value="1"/>
</dbReference>
<dbReference type="PANTHER" id="PTHR44144:SF1">
    <property type="entry name" value="DNAJ HOMOLOG SUBFAMILY C MEMBER 9"/>
    <property type="match status" value="1"/>
</dbReference>
<evidence type="ECO:0000259" key="2">
    <source>
        <dbReference type="PROSITE" id="PS50076"/>
    </source>
</evidence>
<dbReference type="Pfam" id="PF23302">
    <property type="entry name" value="HTH_DNAJC9"/>
    <property type="match status" value="1"/>
</dbReference>
<dbReference type="PRINTS" id="PR00625">
    <property type="entry name" value="JDOMAIN"/>
</dbReference>
<dbReference type="Proteomes" id="UP001530400">
    <property type="component" value="Unassembled WGS sequence"/>
</dbReference>
<organism evidence="3 4">
    <name type="scientific">Cyclotella atomus</name>
    <dbReference type="NCBI Taxonomy" id="382360"/>
    <lineage>
        <taxon>Eukaryota</taxon>
        <taxon>Sar</taxon>
        <taxon>Stramenopiles</taxon>
        <taxon>Ochrophyta</taxon>
        <taxon>Bacillariophyta</taxon>
        <taxon>Coscinodiscophyceae</taxon>
        <taxon>Thalassiosirophycidae</taxon>
        <taxon>Stephanodiscales</taxon>
        <taxon>Stephanodiscaceae</taxon>
        <taxon>Cyclotella</taxon>
    </lineage>
</organism>
<dbReference type="InterPro" id="IPR056453">
    <property type="entry name" value="HTH_DNAJC9"/>
</dbReference>
<dbReference type="EMBL" id="JALLPJ020001274">
    <property type="protein sequence ID" value="KAL3772122.1"/>
    <property type="molecule type" value="Genomic_DNA"/>
</dbReference>